<dbReference type="InterPro" id="IPR045089">
    <property type="entry name" value="PGGT1B-like"/>
</dbReference>
<dbReference type="GO" id="GO:0097354">
    <property type="term" value="P:prenylation"/>
    <property type="evidence" value="ECO:0007669"/>
    <property type="project" value="UniProtKB-UniRule"/>
</dbReference>
<dbReference type="OrthoDB" id="10261146at2759"/>
<name>A0A9Q3JTP7_9BASI</name>
<comment type="cofactor">
    <cofactor evidence="9">
        <name>Zn(2+)</name>
        <dbReference type="ChEBI" id="CHEBI:29105"/>
    </cofactor>
    <text evidence="9">Binds 1 zinc ion per subunit.</text>
</comment>
<dbReference type="Proteomes" id="UP000765509">
    <property type="component" value="Unassembled WGS sequence"/>
</dbReference>
<reference evidence="11" key="1">
    <citation type="submission" date="2021-03" db="EMBL/GenBank/DDBJ databases">
        <title>Draft genome sequence of rust myrtle Austropuccinia psidii MF-1, a brazilian biotype.</title>
        <authorList>
            <person name="Quecine M.C."/>
            <person name="Pachon D.M.R."/>
            <person name="Bonatelli M.L."/>
            <person name="Correr F.H."/>
            <person name="Franceschini L.M."/>
            <person name="Leite T.F."/>
            <person name="Margarido G.R.A."/>
            <person name="Almeida C.A."/>
            <person name="Ferrarezi J.A."/>
            <person name="Labate C.A."/>
        </authorList>
    </citation>
    <scope>NUCLEOTIDE SEQUENCE</scope>
    <source>
        <strain evidence="11">MF-1</strain>
    </source>
</reference>
<evidence type="ECO:0000256" key="1">
    <source>
        <dbReference type="ARBA" id="ARBA00010497"/>
    </source>
</evidence>
<comment type="similarity">
    <text evidence="1 9">Belongs to the protein prenyltransferase subunit beta family.</text>
</comment>
<evidence type="ECO:0000256" key="5">
    <source>
        <dbReference type="ARBA" id="ARBA00022679"/>
    </source>
</evidence>
<gene>
    <name evidence="11" type="ORF">O181_107302</name>
</gene>
<comment type="function">
    <text evidence="9">Catalyzes the transfer of a farnesyl moiety from farnesyl diphosphate to a cysteine at the fourth position from the C-terminus of several proteins. The beta subunit is responsible for peptide-binding.</text>
</comment>
<evidence type="ECO:0000256" key="4">
    <source>
        <dbReference type="ARBA" id="ARBA00022602"/>
    </source>
</evidence>
<proteinExistence type="inferred from homology"/>
<dbReference type="GO" id="GO:0008270">
    <property type="term" value="F:zinc ion binding"/>
    <property type="evidence" value="ECO:0007669"/>
    <property type="project" value="UniProtKB-UniRule"/>
</dbReference>
<dbReference type="CDD" id="cd02893">
    <property type="entry name" value="FTase"/>
    <property type="match status" value="1"/>
</dbReference>
<dbReference type="Pfam" id="PF00432">
    <property type="entry name" value="Prenyltrans"/>
    <property type="match status" value="1"/>
</dbReference>
<accession>A0A9Q3JTP7</accession>
<organism evidence="11 12">
    <name type="scientific">Austropuccinia psidii MF-1</name>
    <dbReference type="NCBI Taxonomy" id="1389203"/>
    <lineage>
        <taxon>Eukaryota</taxon>
        <taxon>Fungi</taxon>
        <taxon>Dikarya</taxon>
        <taxon>Basidiomycota</taxon>
        <taxon>Pucciniomycotina</taxon>
        <taxon>Pucciniomycetes</taxon>
        <taxon>Pucciniales</taxon>
        <taxon>Sphaerophragmiaceae</taxon>
        <taxon>Austropuccinia</taxon>
    </lineage>
</organism>
<dbReference type="GO" id="GO:0005965">
    <property type="term" value="C:protein farnesyltransferase complex"/>
    <property type="evidence" value="ECO:0007669"/>
    <property type="project" value="UniProtKB-UniRule"/>
</dbReference>
<sequence length="484" mass="53749">MPKFSLLATPFDQFNSETTKSQIKTEDKISKFLIPWSNLNSSSRNIDSAILARSDHIEFLKALAFDDLPQQFSALDASRGWMLYWSLGSLDLLGINLDQDHRIQAIKTILSFQHPNGGFGGGPGQMAHLAATYAAILAITILLKNANQSLLDQTWNQINLKNLYNWILDLKLQDGSFLMQYAGEVDVRACYCALVIATICNFLTPDLVAEIPQYLASCQTYEGGMTTTAIRTPNSLSTQHQSTFNPIAIPLGEAHGGYAFCAFAAHVLLQSVPSVSGSFPLDYDAGLRWLSQAQGLPIEGGGFRGRTNKLVDGCYSWWCAGCFPLLESMITNRSSDQLQLPDLFDRQALQEYILLVSQDQPPEKIPGGLRDKPDMPPDVYHTLYVLSGLSHAQNYPTLSLDKIENLKKDYKEPDLTKCIIGTKENSSQAINRMKEIYSNVLGWEVKPEKKLIIGDPSNAILPLHPAFNVTLSAAKKAMDYFYHQ</sequence>
<dbReference type="InterPro" id="IPR008930">
    <property type="entry name" value="Terpenoid_cyclase/PrenylTrfase"/>
</dbReference>
<dbReference type="InterPro" id="IPR026872">
    <property type="entry name" value="FTB"/>
</dbReference>
<evidence type="ECO:0000313" key="11">
    <source>
        <dbReference type="EMBL" id="MBW0567587.1"/>
    </source>
</evidence>
<comment type="caution">
    <text evidence="11">The sequence shown here is derived from an EMBL/GenBank/DDBJ whole genome shotgun (WGS) entry which is preliminary data.</text>
</comment>
<dbReference type="SUPFAM" id="SSF48239">
    <property type="entry name" value="Terpenoid cyclases/Protein prenyltransferases"/>
    <property type="match status" value="1"/>
</dbReference>
<comment type="catalytic activity">
    <reaction evidence="9">
        <text>L-cysteinyl-[protein] + (2E,6E)-farnesyl diphosphate = S-(2E,6E)-farnesyl-L-cysteinyl-[protein] + diphosphate</text>
        <dbReference type="Rhea" id="RHEA:13345"/>
        <dbReference type="Rhea" id="RHEA-COMP:10131"/>
        <dbReference type="Rhea" id="RHEA-COMP:11535"/>
        <dbReference type="ChEBI" id="CHEBI:29950"/>
        <dbReference type="ChEBI" id="CHEBI:33019"/>
        <dbReference type="ChEBI" id="CHEBI:86019"/>
        <dbReference type="ChEBI" id="CHEBI:175763"/>
    </reaction>
</comment>
<keyword evidence="5 9" id="KW-0808">Transferase</keyword>
<keyword evidence="8 9" id="KW-0862">Zinc</keyword>
<dbReference type="AlphaFoldDB" id="A0A9Q3JTP7"/>
<keyword evidence="4 9" id="KW-0637">Prenyltransferase</keyword>
<comment type="subunit">
    <text evidence="9">Heterodimer of an alpha and a beta subunit.</text>
</comment>
<protein>
    <recommendedName>
        <fullName evidence="3 9">Protein farnesyltransferase subunit beta</fullName>
        <shortName evidence="9">FTase-beta</shortName>
        <ecNumber evidence="2 9">2.5.1.58</ecNumber>
    </recommendedName>
</protein>
<dbReference type="Gene3D" id="1.50.10.20">
    <property type="match status" value="1"/>
</dbReference>
<keyword evidence="7" id="KW-0677">Repeat</keyword>
<dbReference type="GO" id="GO:0004660">
    <property type="term" value="F:protein farnesyltransferase activity"/>
    <property type="evidence" value="ECO:0007669"/>
    <property type="project" value="UniProtKB-UniRule"/>
</dbReference>
<dbReference type="PANTHER" id="PTHR11774:SF6">
    <property type="entry name" value="PROTEIN FARNESYLTRANSFERASE SUBUNIT BETA"/>
    <property type="match status" value="1"/>
</dbReference>
<dbReference type="EMBL" id="AVOT02081105">
    <property type="protein sequence ID" value="MBW0567587.1"/>
    <property type="molecule type" value="Genomic_DNA"/>
</dbReference>
<evidence type="ECO:0000256" key="7">
    <source>
        <dbReference type="ARBA" id="ARBA00022737"/>
    </source>
</evidence>
<evidence type="ECO:0000256" key="6">
    <source>
        <dbReference type="ARBA" id="ARBA00022723"/>
    </source>
</evidence>
<evidence type="ECO:0000256" key="3">
    <source>
        <dbReference type="ARBA" id="ARBA00015798"/>
    </source>
</evidence>
<evidence type="ECO:0000256" key="2">
    <source>
        <dbReference type="ARBA" id="ARBA00012702"/>
    </source>
</evidence>
<dbReference type="EC" id="2.5.1.58" evidence="2 9"/>
<keyword evidence="12" id="KW-1185">Reference proteome</keyword>
<keyword evidence="6 9" id="KW-0479">Metal-binding</keyword>
<evidence type="ECO:0000259" key="10">
    <source>
        <dbReference type="Pfam" id="PF00432"/>
    </source>
</evidence>
<evidence type="ECO:0000256" key="9">
    <source>
        <dbReference type="RuleBase" id="RU365056"/>
    </source>
</evidence>
<feature type="domain" description="Prenyltransferase alpha-alpha toroid" evidence="10">
    <location>
        <begin position="51"/>
        <end position="419"/>
    </location>
</feature>
<dbReference type="PANTHER" id="PTHR11774">
    <property type="entry name" value="GERANYLGERANYL TRANSFERASE TYPE BETA SUBUNIT"/>
    <property type="match status" value="1"/>
</dbReference>
<evidence type="ECO:0000256" key="8">
    <source>
        <dbReference type="ARBA" id="ARBA00022833"/>
    </source>
</evidence>
<dbReference type="InterPro" id="IPR001330">
    <property type="entry name" value="Prenyltrans"/>
</dbReference>
<evidence type="ECO:0000313" key="12">
    <source>
        <dbReference type="Proteomes" id="UP000765509"/>
    </source>
</evidence>